<dbReference type="EMBL" id="AUZX01013675">
    <property type="protein sequence ID" value="EQD34863.1"/>
    <property type="molecule type" value="Genomic_DNA"/>
</dbReference>
<evidence type="ECO:0000256" key="1">
    <source>
        <dbReference type="ARBA" id="ARBA00004664"/>
    </source>
</evidence>
<dbReference type="PANTHER" id="PTHR42894">
    <property type="entry name" value="N-(5'-PHOSPHORIBOSYL)ANTHRANILATE ISOMERASE"/>
    <property type="match status" value="1"/>
</dbReference>
<sequence>MIQWHGESISAEGVTAIESMGIPWIDVRRVRPSSEKILTLSPTPGASMLLVEGFSEKAPGGTRTVWDFRKLSGVNPSVPLILSGGLDPEMVKDAIRDVAPFGVDVSSGVEISPGRKDLEKVARFIAEARR</sequence>
<evidence type="ECO:0000256" key="2">
    <source>
        <dbReference type="ARBA" id="ARBA00012572"/>
    </source>
</evidence>
<protein>
    <recommendedName>
        <fullName evidence="2">phosphoribosylanthranilate isomerase</fullName>
        <ecNumber evidence="2">5.3.1.24</ecNumber>
    </recommendedName>
</protein>
<dbReference type="InterPro" id="IPR001240">
    <property type="entry name" value="PRAI_dom"/>
</dbReference>
<dbReference type="Gene3D" id="3.20.20.70">
    <property type="entry name" value="Aldolase class I"/>
    <property type="match status" value="1"/>
</dbReference>
<reference evidence="8" key="2">
    <citation type="journal article" date="2014" name="ISME J.">
        <title>Microbial stratification in low pH oxic and suboxic macroscopic growths along an acid mine drainage.</title>
        <authorList>
            <person name="Mendez-Garcia C."/>
            <person name="Mesa V."/>
            <person name="Sprenger R.R."/>
            <person name="Richter M."/>
            <person name="Diez M.S."/>
            <person name="Solano J."/>
            <person name="Bargiela R."/>
            <person name="Golyshina O.V."/>
            <person name="Manteca A."/>
            <person name="Ramos J.L."/>
            <person name="Gallego J.R."/>
            <person name="Llorente I."/>
            <person name="Martins Dos Santos V.A."/>
            <person name="Jensen O.N."/>
            <person name="Pelaez A.I."/>
            <person name="Sanchez J."/>
            <person name="Ferrer M."/>
        </authorList>
    </citation>
    <scope>NUCLEOTIDE SEQUENCE</scope>
</reference>
<name>T0YP28_9ZZZZ</name>
<dbReference type="Pfam" id="PF00697">
    <property type="entry name" value="PRAI"/>
    <property type="match status" value="1"/>
</dbReference>
<evidence type="ECO:0000256" key="5">
    <source>
        <dbReference type="ARBA" id="ARBA00023141"/>
    </source>
</evidence>
<dbReference type="SUPFAM" id="SSF51366">
    <property type="entry name" value="Ribulose-phoshate binding barrel"/>
    <property type="match status" value="1"/>
</dbReference>
<keyword evidence="4" id="KW-0822">Tryptophan biosynthesis</keyword>
<dbReference type="PANTHER" id="PTHR42894:SF1">
    <property type="entry name" value="N-(5'-PHOSPHORIBOSYL)ANTHRANILATE ISOMERASE"/>
    <property type="match status" value="1"/>
</dbReference>
<keyword evidence="3" id="KW-0028">Amino-acid biosynthesis</keyword>
<accession>T0YP28</accession>
<dbReference type="InterPro" id="IPR044643">
    <property type="entry name" value="TrpF_fam"/>
</dbReference>
<evidence type="ECO:0000256" key="6">
    <source>
        <dbReference type="ARBA" id="ARBA00023235"/>
    </source>
</evidence>
<reference evidence="8" key="1">
    <citation type="submission" date="2013-08" db="EMBL/GenBank/DDBJ databases">
        <authorList>
            <person name="Mendez C."/>
            <person name="Richter M."/>
            <person name="Ferrer M."/>
            <person name="Sanchez J."/>
        </authorList>
    </citation>
    <scope>NUCLEOTIDE SEQUENCE</scope>
</reference>
<evidence type="ECO:0000313" key="8">
    <source>
        <dbReference type="EMBL" id="EQD34863.1"/>
    </source>
</evidence>
<comment type="pathway">
    <text evidence="1">Amino-acid biosynthesis; L-tryptophan biosynthesis; L-tryptophan from chorismate: step 3/5.</text>
</comment>
<dbReference type="UniPathway" id="UPA00035">
    <property type="reaction ID" value="UER00042"/>
</dbReference>
<comment type="caution">
    <text evidence="8">The sequence shown here is derived from an EMBL/GenBank/DDBJ whole genome shotgun (WGS) entry which is preliminary data.</text>
</comment>
<keyword evidence="6 8" id="KW-0413">Isomerase</keyword>
<keyword evidence="5" id="KW-0057">Aromatic amino acid biosynthesis</keyword>
<proteinExistence type="predicted"/>
<evidence type="ECO:0000256" key="4">
    <source>
        <dbReference type="ARBA" id="ARBA00022822"/>
    </source>
</evidence>
<evidence type="ECO:0000256" key="3">
    <source>
        <dbReference type="ARBA" id="ARBA00022605"/>
    </source>
</evidence>
<gene>
    <name evidence="8" type="ORF">B1A_18528</name>
</gene>
<dbReference type="CDD" id="cd00405">
    <property type="entry name" value="PRAI"/>
    <property type="match status" value="1"/>
</dbReference>
<dbReference type="GO" id="GO:0004640">
    <property type="term" value="F:phosphoribosylanthranilate isomerase activity"/>
    <property type="evidence" value="ECO:0007669"/>
    <property type="project" value="UniProtKB-EC"/>
</dbReference>
<feature type="domain" description="N-(5'phosphoribosyl) anthranilate isomerase (PRAI)" evidence="7">
    <location>
        <begin position="1"/>
        <end position="125"/>
    </location>
</feature>
<dbReference type="EC" id="5.3.1.24" evidence="2"/>
<dbReference type="InterPro" id="IPR011060">
    <property type="entry name" value="RibuloseP-bd_barrel"/>
</dbReference>
<dbReference type="AlphaFoldDB" id="T0YP28"/>
<dbReference type="InterPro" id="IPR013785">
    <property type="entry name" value="Aldolase_TIM"/>
</dbReference>
<evidence type="ECO:0000259" key="7">
    <source>
        <dbReference type="Pfam" id="PF00697"/>
    </source>
</evidence>
<dbReference type="GO" id="GO:0000162">
    <property type="term" value="P:L-tryptophan biosynthetic process"/>
    <property type="evidence" value="ECO:0007669"/>
    <property type="project" value="UniProtKB-UniPathway"/>
</dbReference>
<organism evidence="8">
    <name type="scientific">mine drainage metagenome</name>
    <dbReference type="NCBI Taxonomy" id="410659"/>
    <lineage>
        <taxon>unclassified sequences</taxon>
        <taxon>metagenomes</taxon>
        <taxon>ecological metagenomes</taxon>
    </lineage>
</organism>